<dbReference type="InterPro" id="IPR021137">
    <property type="entry name" value="Ribosomal_bL35-like"/>
</dbReference>
<dbReference type="InterPro" id="IPR018265">
    <property type="entry name" value="Ribosomal_bL35_CS"/>
</dbReference>
<accession>A0A1F4SNK7</accession>
<dbReference type="SUPFAM" id="SSF143034">
    <property type="entry name" value="L35p-like"/>
    <property type="match status" value="1"/>
</dbReference>
<dbReference type="PRINTS" id="PR00064">
    <property type="entry name" value="RIBOSOMALL35"/>
</dbReference>
<evidence type="ECO:0000256" key="6">
    <source>
        <dbReference type="RuleBase" id="RU000568"/>
    </source>
</evidence>
<keyword evidence="3 5" id="KW-0687">Ribonucleoprotein</keyword>
<dbReference type="InterPro" id="IPR001706">
    <property type="entry name" value="Ribosomal_bL35"/>
</dbReference>
<dbReference type="InterPro" id="IPR037229">
    <property type="entry name" value="Ribosomal_bL35_sf"/>
</dbReference>
<evidence type="ECO:0000313" key="8">
    <source>
        <dbReference type="Proteomes" id="UP000178417"/>
    </source>
</evidence>
<name>A0A1F4SNK7_UNCSA</name>
<evidence type="ECO:0000256" key="5">
    <source>
        <dbReference type="HAMAP-Rule" id="MF_00514"/>
    </source>
</evidence>
<dbReference type="PANTHER" id="PTHR33343">
    <property type="entry name" value="54S RIBOSOMAL PROTEIN BL35M"/>
    <property type="match status" value="1"/>
</dbReference>
<evidence type="ECO:0000313" key="7">
    <source>
        <dbReference type="EMBL" id="OGC22026.1"/>
    </source>
</evidence>
<dbReference type="FunFam" id="4.10.410.60:FF:000001">
    <property type="entry name" value="50S ribosomal protein L35"/>
    <property type="match status" value="1"/>
</dbReference>
<organism evidence="7 8">
    <name type="scientific">candidate division WOR-1 bacterium RIFOXYB2_FULL_37_13</name>
    <dbReference type="NCBI Taxonomy" id="1802579"/>
    <lineage>
        <taxon>Bacteria</taxon>
        <taxon>Bacillati</taxon>
        <taxon>Saganbacteria</taxon>
    </lineage>
</organism>
<dbReference type="HAMAP" id="MF_00514">
    <property type="entry name" value="Ribosomal_bL35"/>
    <property type="match status" value="1"/>
</dbReference>
<evidence type="ECO:0000256" key="3">
    <source>
        <dbReference type="ARBA" id="ARBA00023274"/>
    </source>
</evidence>
<proteinExistence type="inferred from homology"/>
<dbReference type="Proteomes" id="UP000178417">
    <property type="component" value="Unassembled WGS sequence"/>
</dbReference>
<dbReference type="GO" id="GO:0003735">
    <property type="term" value="F:structural constituent of ribosome"/>
    <property type="evidence" value="ECO:0007669"/>
    <property type="project" value="InterPro"/>
</dbReference>
<sequence>MPKQKTRKAAVKRFKITGTGKVMRRGAKTKHLLECKSSSQKRRYAKDREISKTDYERIKVMIPYGKS</sequence>
<dbReference type="NCBIfam" id="TIGR00001">
    <property type="entry name" value="rpmI_bact"/>
    <property type="match status" value="1"/>
</dbReference>
<dbReference type="PROSITE" id="PS00936">
    <property type="entry name" value="RIBOSOMAL_L35"/>
    <property type="match status" value="1"/>
</dbReference>
<keyword evidence="2 5" id="KW-0689">Ribosomal protein</keyword>
<dbReference type="GO" id="GO:0006412">
    <property type="term" value="P:translation"/>
    <property type="evidence" value="ECO:0007669"/>
    <property type="project" value="UniProtKB-UniRule"/>
</dbReference>
<evidence type="ECO:0000256" key="1">
    <source>
        <dbReference type="ARBA" id="ARBA00006598"/>
    </source>
</evidence>
<comment type="caution">
    <text evidence="7">The sequence shown here is derived from an EMBL/GenBank/DDBJ whole genome shotgun (WGS) entry which is preliminary data.</text>
</comment>
<reference evidence="7 8" key="1">
    <citation type="journal article" date="2016" name="Nat. Commun.">
        <title>Thousands of microbial genomes shed light on interconnected biogeochemical processes in an aquifer system.</title>
        <authorList>
            <person name="Anantharaman K."/>
            <person name="Brown C.T."/>
            <person name="Hug L.A."/>
            <person name="Sharon I."/>
            <person name="Castelle C.J."/>
            <person name="Probst A.J."/>
            <person name="Thomas B.C."/>
            <person name="Singh A."/>
            <person name="Wilkins M.J."/>
            <person name="Karaoz U."/>
            <person name="Brodie E.L."/>
            <person name="Williams K.H."/>
            <person name="Hubbard S.S."/>
            <person name="Banfield J.F."/>
        </authorList>
    </citation>
    <scope>NUCLEOTIDE SEQUENCE [LARGE SCALE GENOMIC DNA]</scope>
</reference>
<gene>
    <name evidence="5" type="primary">rpmI</name>
    <name evidence="7" type="ORF">A2310_06980</name>
</gene>
<dbReference type="GO" id="GO:0022625">
    <property type="term" value="C:cytosolic large ribosomal subunit"/>
    <property type="evidence" value="ECO:0007669"/>
    <property type="project" value="TreeGrafter"/>
</dbReference>
<dbReference type="AlphaFoldDB" id="A0A1F4SNK7"/>
<evidence type="ECO:0000256" key="2">
    <source>
        <dbReference type="ARBA" id="ARBA00022980"/>
    </source>
</evidence>
<dbReference type="Gene3D" id="4.10.410.60">
    <property type="match status" value="1"/>
</dbReference>
<protein>
    <recommendedName>
        <fullName evidence="4 5">Large ribosomal subunit protein bL35</fullName>
    </recommendedName>
</protein>
<dbReference type="PANTHER" id="PTHR33343:SF1">
    <property type="entry name" value="LARGE RIBOSOMAL SUBUNIT PROTEIN BL35M"/>
    <property type="match status" value="1"/>
</dbReference>
<dbReference type="Pfam" id="PF01632">
    <property type="entry name" value="Ribosomal_L35p"/>
    <property type="match status" value="1"/>
</dbReference>
<dbReference type="EMBL" id="MEUB01000033">
    <property type="protein sequence ID" value="OGC22026.1"/>
    <property type="molecule type" value="Genomic_DNA"/>
</dbReference>
<evidence type="ECO:0000256" key="4">
    <source>
        <dbReference type="ARBA" id="ARBA00071664"/>
    </source>
</evidence>
<dbReference type="STRING" id="1802579.A2310_06980"/>
<comment type="similarity">
    <text evidence="1 5 6">Belongs to the bacterial ribosomal protein bL35 family.</text>
</comment>